<dbReference type="EMBL" id="JBBLXS010000675">
    <property type="protein sequence ID" value="MEK0188591.1"/>
    <property type="molecule type" value="Genomic_DNA"/>
</dbReference>
<comment type="caution">
    <text evidence="1">The sequence shown here is derived from an EMBL/GenBank/DDBJ whole genome shotgun (WGS) entry which is preliminary data.</text>
</comment>
<dbReference type="Proteomes" id="UP001384579">
    <property type="component" value="Unassembled WGS sequence"/>
</dbReference>
<proteinExistence type="predicted"/>
<organism evidence="1 2">
    <name type="scientific">Microcoleus anatoxicus PTRS2</name>
    <dbReference type="NCBI Taxonomy" id="2705321"/>
    <lineage>
        <taxon>Bacteria</taxon>
        <taxon>Bacillati</taxon>
        <taxon>Cyanobacteriota</taxon>
        <taxon>Cyanophyceae</taxon>
        <taxon>Oscillatoriophycideae</taxon>
        <taxon>Oscillatoriales</taxon>
        <taxon>Microcoleaceae</taxon>
        <taxon>Microcoleus</taxon>
        <taxon>Microcoleus anatoxicus</taxon>
    </lineage>
</organism>
<evidence type="ECO:0000313" key="2">
    <source>
        <dbReference type="Proteomes" id="UP001384579"/>
    </source>
</evidence>
<sequence>MMQNIDIEKDIVVRMQPRSQRQVKLRVKHLGRGKLQVVYDPLPID</sequence>
<evidence type="ECO:0000313" key="1">
    <source>
        <dbReference type="EMBL" id="MEK0188591.1"/>
    </source>
</evidence>
<accession>A0ABU8YVW3</accession>
<gene>
    <name evidence="1" type="ORF">WMG39_27655</name>
</gene>
<keyword evidence="2" id="KW-1185">Reference proteome</keyword>
<protein>
    <submittedName>
        <fullName evidence="1">Uncharacterized protein</fullName>
    </submittedName>
</protein>
<name>A0ABU8YVW3_9CYAN</name>
<reference evidence="1 2" key="1">
    <citation type="journal article" date="2020" name="Harmful Algae">
        <title>Molecular and morphological characterization of a novel dihydroanatoxin-a producing Microcoleus species (cyanobacteria) from the Russian River, California, USA.</title>
        <authorList>
            <person name="Conklin K.Y."/>
            <person name="Stancheva R."/>
            <person name="Otten T.G."/>
            <person name="Fadness R."/>
            <person name="Boyer G.L."/>
            <person name="Read B."/>
            <person name="Zhang X."/>
            <person name="Sheath R.G."/>
        </authorList>
    </citation>
    <scope>NUCLEOTIDE SEQUENCE [LARGE SCALE GENOMIC DNA]</scope>
    <source>
        <strain evidence="1 2">PTRS2</strain>
    </source>
</reference>
<dbReference type="RefSeq" id="WP_340520910.1">
    <property type="nucleotide sequence ID" value="NZ_JBBLXS010000675.1"/>
</dbReference>